<keyword evidence="2" id="KW-0472">Membrane</keyword>
<comment type="caution">
    <text evidence="4">The sequence shown here is derived from an EMBL/GenBank/DDBJ whole genome shotgun (WGS) entry which is preliminary data.</text>
</comment>
<evidence type="ECO:0000313" key="4">
    <source>
        <dbReference type="EMBL" id="KAK4122444.1"/>
    </source>
</evidence>
<feature type="signal peptide" evidence="3">
    <location>
        <begin position="1"/>
        <end position="19"/>
    </location>
</feature>
<reference evidence="4" key="2">
    <citation type="submission" date="2023-05" db="EMBL/GenBank/DDBJ databases">
        <authorList>
            <consortium name="Lawrence Berkeley National Laboratory"/>
            <person name="Steindorff A."/>
            <person name="Hensen N."/>
            <person name="Bonometti L."/>
            <person name="Westerberg I."/>
            <person name="Brannstrom I.O."/>
            <person name="Guillou S."/>
            <person name="Cros-Aarteil S."/>
            <person name="Calhoun S."/>
            <person name="Haridas S."/>
            <person name="Kuo A."/>
            <person name="Mondo S."/>
            <person name="Pangilinan J."/>
            <person name="Riley R."/>
            <person name="Labutti K."/>
            <person name="Andreopoulos B."/>
            <person name="Lipzen A."/>
            <person name="Chen C."/>
            <person name="Yanf M."/>
            <person name="Daum C."/>
            <person name="Ng V."/>
            <person name="Clum A."/>
            <person name="Ohm R."/>
            <person name="Martin F."/>
            <person name="Silar P."/>
            <person name="Natvig D."/>
            <person name="Lalanne C."/>
            <person name="Gautier V."/>
            <person name="Ament-Velasquez S.L."/>
            <person name="Kruys A."/>
            <person name="Hutchinson M.I."/>
            <person name="Powell A.J."/>
            <person name="Barry K."/>
            <person name="Miller A.N."/>
            <person name="Grigoriev I.V."/>
            <person name="Debuchy R."/>
            <person name="Gladieux P."/>
            <person name="Thoren M.H."/>
            <person name="Johannesson H."/>
        </authorList>
    </citation>
    <scope>NUCLEOTIDE SEQUENCE</scope>
    <source>
        <strain evidence="4">CBS 731.68</strain>
    </source>
</reference>
<accession>A0AAN6TXN6</accession>
<sequence>MKPAALLAALVFAAGRCSGEFTNSFDGITTGSGVSLTWKAVPPEQYPLYITAMVIEKKSADASGADGYRVNITTGATGTSYMWTGAPYPLRWVPGGLYQVEMRSMSWAGLGAPPLLARSPTFTISEPGGGARPIGSSSPQASPAGPQRGDAPAISKPVAIGLGVAIGVPSIAGAVVVGWCFRKRQRQAAMEKRRLKRSKFVIH</sequence>
<dbReference type="AlphaFoldDB" id="A0AAN6TXN6"/>
<dbReference type="GeneID" id="87830031"/>
<feature type="transmembrane region" description="Helical" evidence="2">
    <location>
        <begin position="158"/>
        <end position="181"/>
    </location>
</feature>
<proteinExistence type="predicted"/>
<evidence type="ECO:0000313" key="5">
    <source>
        <dbReference type="Proteomes" id="UP001302602"/>
    </source>
</evidence>
<evidence type="ECO:0000256" key="2">
    <source>
        <dbReference type="SAM" id="Phobius"/>
    </source>
</evidence>
<reference evidence="4" key="1">
    <citation type="journal article" date="2023" name="Mol. Phylogenet. Evol.">
        <title>Genome-scale phylogeny and comparative genomics of the fungal order Sordariales.</title>
        <authorList>
            <person name="Hensen N."/>
            <person name="Bonometti L."/>
            <person name="Westerberg I."/>
            <person name="Brannstrom I.O."/>
            <person name="Guillou S."/>
            <person name="Cros-Aarteil S."/>
            <person name="Calhoun S."/>
            <person name="Haridas S."/>
            <person name="Kuo A."/>
            <person name="Mondo S."/>
            <person name="Pangilinan J."/>
            <person name="Riley R."/>
            <person name="LaButti K."/>
            <person name="Andreopoulos B."/>
            <person name="Lipzen A."/>
            <person name="Chen C."/>
            <person name="Yan M."/>
            <person name="Daum C."/>
            <person name="Ng V."/>
            <person name="Clum A."/>
            <person name="Steindorff A."/>
            <person name="Ohm R.A."/>
            <person name="Martin F."/>
            <person name="Silar P."/>
            <person name="Natvig D.O."/>
            <person name="Lalanne C."/>
            <person name="Gautier V."/>
            <person name="Ament-Velasquez S.L."/>
            <person name="Kruys A."/>
            <person name="Hutchinson M.I."/>
            <person name="Powell A.J."/>
            <person name="Barry K."/>
            <person name="Miller A.N."/>
            <person name="Grigoriev I.V."/>
            <person name="Debuchy R."/>
            <person name="Gladieux P."/>
            <person name="Hiltunen Thoren M."/>
            <person name="Johannesson H."/>
        </authorList>
    </citation>
    <scope>NUCLEOTIDE SEQUENCE</scope>
    <source>
        <strain evidence="4">CBS 731.68</strain>
    </source>
</reference>
<keyword evidence="2" id="KW-1133">Transmembrane helix</keyword>
<keyword evidence="2" id="KW-0812">Transmembrane</keyword>
<name>A0AAN6TXN6_9PEZI</name>
<feature type="chain" id="PRO_5042894939" evidence="3">
    <location>
        <begin position="20"/>
        <end position="203"/>
    </location>
</feature>
<dbReference type="EMBL" id="MU853231">
    <property type="protein sequence ID" value="KAK4122444.1"/>
    <property type="molecule type" value="Genomic_DNA"/>
</dbReference>
<feature type="region of interest" description="Disordered" evidence="1">
    <location>
        <begin position="126"/>
        <end position="152"/>
    </location>
</feature>
<organism evidence="4 5">
    <name type="scientific">Parathielavia appendiculata</name>
    <dbReference type="NCBI Taxonomy" id="2587402"/>
    <lineage>
        <taxon>Eukaryota</taxon>
        <taxon>Fungi</taxon>
        <taxon>Dikarya</taxon>
        <taxon>Ascomycota</taxon>
        <taxon>Pezizomycotina</taxon>
        <taxon>Sordariomycetes</taxon>
        <taxon>Sordariomycetidae</taxon>
        <taxon>Sordariales</taxon>
        <taxon>Chaetomiaceae</taxon>
        <taxon>Parathielavia</taxon>
    </lineage>
</organism>
<dbReference type="SUPFAM" id="SSF49265">
    <property type="entry name" value="Fibronectin type III"/>
    <property type="match status" value="1"/>
</dbReference>
<gene>
    <name evidence="4" type="ORF">N657DRAFT_647149</name>
</gene>
<keyword evidence="3" id="KW-0732">Signal</keyword>
<dbReference type="RefSeq" id="XP_062646215.1">
    <property type="nucleotide sequence ID" value="XM_062793262.1"/>
</dbReference>
<keyword evidence="5" id="KW-1185">Reference proteome</keyword>
<dbReference type="InterPro" id="IPR036116">
    <property type="entry name" value="FN3_sf"/>
</dbReference>
<protein>
    <submittedName>
        <fullName evidence="4">Uncharacterized protein</fullName>
    </submittedName>
</protein>
<feature type="compositionally biased region" description="Low complexity" evidence="1">
    <location>
        <begin position="133"/>
        <end position="147"/>
    </location>
</feature>
<dbReference type="Proteomes" id="UP001302602">
    <property type="component" value="Unassembled WGS sequence"/>
</dbReference>
<evidence type="ECO:0000256" key="1">
    <source>
        <dbReference type="SAM" id="MobiDB-lite"/>
    </source>
</evidence>
<evidence type="ECO:0000256" key="3">
    <source>
        <dbReference type="SAM" id="SignalP"/>
    </source>
</evidence>